<evidence type="ECO:0000313" key="2">
    <source>
        <dbReference type="Proteomes" id="UP000316291"/>
    </source>
</evidence>
<evidence type="ECO:0000313" key="1">
    <source>
        <dbReference type="EMBL" id="TWI63296.1"/>
    </source>
</evidence>
<protein>
    <submittedName>
        <fullName evidence="1">Uncharacterized protein</fullName>
    </submittedName>
</protein>
<proteinExistence type="predicted"/>
<dbReference type="EMBL" id="VLLA01000020">
    <property type="protein sequence ID" value="TWI63296.1"/>
    <property type="molecule type" value="Genomic_DNA"/>
</dbReference>
<sequence length="207" mass="22647">MEKSGRKTVDSTGRTVDEWRAAWGGKIDDLARNPGYFPTTVQGYKFGTTATGLALLSGLITIAEQRQGAIDHAVHVALPQTRRLVWAHPAQRTDGGEVDPNAIPQGTTFRLPDTLNLDQIDMDPYARMVARAVQRYGMVVRDTAGTVVLYAENPLATGPDHPYFGAGGILRCPSEQAQASCYPDSNNRLRGFPWDKLEAVQATLHEQ</sequence>
<dbReference type="AlphaFoldDB" id="A0A562R4L0"/>
<reference evidence="1 2" key="1">
    <citation type="journal article" date="2015" name="Stand. Genomic Sci.">
        <title>Genomic Encyclopedia of Bacterial and Archaeal Type Strains, Phase III: the genomes of soil and plant-associated and newly described type strains.</title>
        <authorList>
            <person name="Whitman W.B."/>
            <person name="Woyke T."/>
            <person name="Klenk H.P."/>
            <person name="Zhou Y."/>
            <person name="Lilburn T.G."/>
            <person name="Beck B.J."/>
            <person name="De Vos P."/>
            <person name="Vandamme P."/>
            <person name="Eisen J.A."/>
            <person name="Garrity G."/>
            <person name="Hugenholtz P."/>
            <person name="Kyrpides N.C."/>
        </authorList>
    </citation>
    <scope>NUCLEOTIDE SEQUENCE [LARGE SCALE GENOMIC DNA]</scope>
    <source>
        <strain evidence="1 2">CGMCC 1.10948</strain>
    </source>
</reference>
<gene>
    <name evidence="1" type="ORF">IQ16_06355</name>
</gene>
<accession>A0A562R4L0</accession>
<keyword evidence="2" id="KW-1185">Reference proteome</keyword>
<comment type="caution">
    <text evidence="1">The sequence shown here is derived from an EMBL/GenBank/DDBJ whole genome shotgun (WGS) entry which is preliminary data.</text>
</comment>
<dbReference type="Proteomes" id="UP000316291">
    <property type="component" value="Unassembled WGS sequence"/>
</dbReference>
<name>A0A562R4L0_9BRAD</name>
<organism evidence="1 2">
    <name type="scientific">Bradyrhizobium huanghuaihaiense</name>
    <dbReference type="NCBI Taxonomy" id="990078"/>
    <lineage>
        <taxon>Bacteria</taxon>
        <taxon>Pseudomonadati</taxon>
        <taxon>Pseudomonadota</taxon>
        <taxon>Alphaproteobacteria</taxon>
        <taxon>Hyphomicrobiales</taxon>
        <taxon>Nitrobacteraceae</taxon>
        <taxon>Bradyrhizobium</taxon>
    </lineage>
</organism>